<accession>A0A166NHV9</accession>
<comment type="caution">
    <text evidence="2">The sequence shown here is derived from an EMBL/GenBank/DDBJ whole genome shotgun (WGS) entry which is preliminary data.</text>
</comment>
<dbReference type="OrthoDB" id="66095at2759"/>
<keyword evidence="3" id="KW-1185">Reference proteome</keyword>
<reference evidence="2 3" key="1">
    <citation type="journal article" date="2016" name="Genome Biol. Evol.">
        <title>Divergent and convergent evolution of fungal pathogenicity.</title>
        <authorList>
            <person name="Shang Y."/>
            <person name="Xiao G."/>
            <person name="Zheng P."/>
            <person name="Cen K."/>
            <person name="Zhan S."/>
            <person name="Wang C."/>
        </authorList>
    </citation>
    <scope>NUCLEOTIDE SEQUENCE [LARGE SCALE GENOMIC DNA]</scope>
    <source>
        <strain evidence="2 3">ARSEF 7405</strain>
    </source>
</reference>
<evidence type="ECO:0000313" key="3">
    <source>
        <dbReference type="Proteomes" id="UP000242877"/>
    </source>
</evidence>
<proteinExistence type="predicted"/>
<evidence type="ECO:0000313" key="2">
    <source>
        <dbReference type="EMBL" id="KZZ90130.1"/>
    </source>
</evidence>
<dbReference type="VEuPathDB" id="FungiDB:AAP_04080"/>
<gene>
    <name evidence="2" type="ORF">AAP_04080</name>
</gene>
<name>A0A166NHV9_9EURO</name>
<feature type="region of interest" description="Disordered" evidence="1">
    <location>
        <begin position="1"/>
        <end position="29"/>
    </location>
</feature>
<feature type="compositionally biased region" description="Polar residues" evidence="1">
    <location>
        <begin position="1"/>
        <end position="14"/>
    </location>
</feature>
<evidence type="ECO:0000256" key="1">
    <source>
        <dbReference type="SAM" id="MobiDB-lite"/>
    </source>
</evidence>
<sequence length="276" mass="31283">MPGSFSRSANSNPADSHGNDEDRAGSGPFYPSLEDVSVVRGLLLRPLWRKHHRPSQGFPPEIVDMILDEAEYWPSVFIEMDAEEQIIAQDRDRVLLMTPPLCFDMKSLMRGDPDCFFHRTQRPCRKIIFDISAHDQGFGNGVPDSFEQAWTWFDVEAVPNADKTILQTGQFPTLPRVIDMGGPNRLQTVRCQRPGPGRRVRAEDYQVVWRYTDCIASDSAEAERIRKEQGRGEATLDGSFVRSLAVGDSVAIWGRARFGAWRLHVKYLSARVFWAA</sequence>
<organism evidence="2 3">
    <name type="scientific">Ascosphaera apis ARSEF 7405</name>
    <dbReference type="NCBI Taxonomy" id="392613"/>
    <lineage>
        <taxon>Eukaryota</taxon>
        <taxon>Fungi</taxon>
        <taxon>Dikarya</taxon>
        <taxon>Ascomycota</taxon>
        <taxon>Pezizomycotina</taxon>
        <taxon>Eurotiomycetes</taxon>
        <taxon>Eurotiomycetidae</taxon>
        <taxon>Onygenales</taxon>
        <taxon>Ascosphaeraceae</taxon>
        <taxon>Ascosphaera</taxon>
    </lineage>
</organism>
<dbReference type="AlphaFoldDB" id="A0A166NHV9"/>
<protein>
    <submittedName>
        <fullName evidence="2">Uncharacterized protein</fullName>
    </submittedName>
</protein>
<dbReference type="Proteomes" id="UP000242877">
    <property type="component" value="Unassembled WGS sequence"/>
</dbReference>
<dbReference type="EMBL" id="AZGZ01000018">
    <property type="protein sequence ID" value="KZZ90130.1"/>
    <property type="molecule type" value="Genomic_DNA"/>
</dbReference>